<reference evidence="3 4" key="1">
    <citation type="submission" date="2020-07" db="EMBL/GenBank/DDBJ databases">
        <title>Novel species isolated from subtropical streams in China.</title>
        <authorList>
            <person name="Lu H."/>
        </authorList>
    </citation>
    <scope>NUCLEOTIDE SEQUENCE [LARGE SCALE GENOMIC DNA]</scope>
    <source>
        <strain evidence="3 4">FT3S</strain>
    </source>
</reference>
<dbReference type="InterPro" id="IPR001638">
    <property type="entry name" value="Solute-binding_3/MltF_N"/>
</dbReference>
<name>A0A7W2I9Q9_9BURK</name>
<dbReference type="Pfam" id="PF00497">
    <property type="entry name" value="SBP_bac_3"/>
    <property type="match status" value="1"/>
</dbReference>
<accession>A0A7W2I9Q9</accession>
<keyword evidence="1" id="KW-0732">Signal</keyword>
<keyword evidence="4" id="KW-1185">Reference proteome</keyword>
<feature type="signal peptide" evidence="1">
    <location>
        <begin position="1"/>
        <end position="27"/>
    </location>
</feature>
<protein>
    <submittedName>
        <fullName evidence="3">Transporter substrate-binding domain-containing protein</fullName>
    </submittedName>
</protein>
<dbReference type="EMBL" id="JACEZS010000043">
    <property type="protein sequence ID" value="MBA5608796.1"/>
    <property type="molecule type" value="Genomic_DNA"/>
</dbReference>
<dbReference type="AlphaFoldDB" id="A0A7W2I9Q9"/>
<dbReference type="Proteomes" id="UP000566711">
    <property type="component" value="Unassembled WGS sequence"/>
</dbReference>
<comment type="caution">
    <text evidence="3">The sequence shown here is derived from an EMBL/GenBank/DDBJ whole genome shotgun (WGS) entry which is preliminary data.</text>
</comment>
<dbReference type="SUPFAM" id="SSF53850">
    <property type="entry name" value="Periplasmic binding protein-like II"/>
    <property type="match status" value="1"/>
</dbReference>
<organism evidence="3 4">
    <name type="scientific">Rugamonas fusca</name>
    <dbReference type="NCBI Taxonomy" id="2758568"/>
    <lineage>
        <taxon>Bacteria</taxon>
        <taxon>Pseudomonadati</taxon>
        <taxon>Pseudomonadota</taxon>
        <taxon>Betaproteobacteria</taxon>
        <taxon>Burkholderiales</taxon>
        <taxon>Oxalobacteraceae</taxon>
        <taxon>Telluria group</taxon>
        <taxon>Rugamonas</taxon>
    </lineage>
</organism>
<evidence type="ECO:0000259" key="2">
    <source>
        <dbReference type="Pfam" id="PF00497"/>
    </source>
</evidence>
<dbReference type="PANTHER" id="PTHR38834">
    <property type="entry name" value="PERIPLASMIC SUBSTRATE BINDING PROTEIN FAMILY 3"/>
    <property type="match status" value="1"/>
</dbReference>
<gene>
    <name evidence="3" type="ORF">H3H36_25985</name>
</gene>
<dbReference type="RefSeq" id="WP_182220927.1">
    <property type="nucleotide sequence ID" value="NZ_JACEZS010000043.1"/>
</dbReference>
<dbReference type="Gene3D" id="3.40.190.10">
    <property type="entry name" value="Periplasmic binding protein-like II"/>
    <property type="match status" value="2"/>
</dbReference>
<evidence type="ECO:0000313" key="3">
    <source>
        <dbReference type="EMBL" id="MBA5608796.1"/>
    </source>
</evidence>
<dbReference type="PANTHER" id="PTHR38834:SF3">
    <property type="entry name" value="SOLUTE-BINDING PROTEIN FAMILY 3_N-TERMINAL DOMAIN-CONTAINING PROTEIN"/>
    <property type="match status" value="1"/>
</dbReference>
<feature type="chain" id="PRO_5030539499" evidence="1">
    <location>
        <begin position="28"/>
        <end position="255"/>
    </location>
</feature>
<feature type="domain" description="Solute-binding protein family 3/N-terminal" evidence="2">
    <location>
        <begin position="38"/>
        <end position="248"/>
    </location>
</feature>
<evidence type="ECO:0000256" key="1">
    <source>
        <dbReference type="SAM" id="SignalP"/>
    </source>
</evidence>
<proteinExistence type="predicted"/>
<sequence length="255" mass="28543">MLKRWWNMAWRQALGVFMLSLPLAAGAASQAPVRLVVGELPPFAMEGGERGPGSLVEITQELAQRLGLSTPVEFYPWQRALKMTEGMSRVVVLPLTRTPEREPRYTWLTRLYRQDFVFVSRHGTLDLRNIDALKTRRIAILRGSPHKEVLAAEHFTAVFECSTVRECMRMVQTGLADATYGGEVIHRSAANLAGAAVSDFDYSAPYRWGEIWLAGSLDFSAADIAQWQAAMNAMRHDGSCARILRKYGLPLDTCK</sequence>
<evidence type="ECO:0000313" key="4">
    <source>
        <dbReference type="Proteomes" id="UP000566711"/>
    </source>
</evidence>